<dbReference type="Pfam" id="PF05051">
    <property type="entry name" value="COX17"/>
    <property type="match status" value="1"/>
</dbReference>
<feature type="binding site" evidence="8">
    <location>
        <position position="26"/>
    </location>
    <ligand>
        <name>Cu cation</name>
        <dbReference type="ChEBI" id="CHEBI:23378"/>
    </ligand>
</feature>
<dbReference type="Gene3D" id="1.10.287.1130">
    <property type="entry name" value="CytochromE C oxidase copper chaperone"/>
    <property type="match status" value="1"/>
</dbReference>
<comment type="subcellular location">
    <subcellularLocation>
        <location evidence="1">Mitochondrion intermembrane space</location>
    </subcellularLocation>
</comment>
<dbReference type="PROSITE" id="PS51808">
    <property type="entry name" value="CHCH"/>
    <property type="match status" value="1"/>
</dbReference>
<comment type="similarity">
    <text evidence="2">Belongs to the COX17 family.</text>
</comment>
<feature type="binding site" evidence="8">
    <location>
        <position position="27"/>
    </location>
    <ligand>
        <name>Cu cation</name>
        <dbReference type="ChEBI" id="CHEBI:23378"/>
    </ligand>
</feature>
<dbReference type="SUPFAM" id="SSF47072">
    <property type="entry name" value="Cysteine alpha-hairpin motif"/>
    <property type="match status" value="1"/>
</dbReference>
<dbReference type="AlphaFoldDB" id="A0AA35J3S8"/>
<keyword evidence="3 8" id="KW-0479">Metal-binding</keyword>
<evidence type="ECO:0000256" key="7">
    <source>
        <dbReference type="ARBA" id="ARBA00023186"/>
    </source>
</evidence>
<name>A0AA35J3S8_SACUV</name>
<feature type="region of interest" description="Disordered" evidence="9">
    <location>
        <begin position="1"/>
        <end position="26"/>
    </location>
</feature>
<proteinExistence type="inferred from homology"/>
<evidence type="ECO:0000256" key="2">
    <source>
        <dbReference type="ARBA" id="ARBA00009241"/>
    </source>
</evidence>
<evidence type="ECO:0008006" key="12">
    <source>
        <dbReference type="Google" id="ProtNLM"/>
    </source>
</evidence>
<reference evidence="10" key="1">
    <citation type="submission" date="2022-10" db="EMBL/GenBank/DDBJ databases">
        <authorList>
            <person name="Byrne P K."/>
        </authorList>
    </citation>
    <scope>NUCLEOTIDE SEQUENCE</scope>
    <source>
        <strain evidence="10">CBS7001</strain>
    </source>
</reference>
<dbReference type="PANTHER" id="PTHR16719:SF0">
    <property type="entry name" value="CYTOCHROME C OXIDASE COPPER CHAPERONE"/>
    <property type="match status" value="1"/>
</dbReference>
<evidence type="ECO:0000313" key="10">
    <source>
        <dbReference type="EMBL" id="CAI4045955.1"/>
    </source>
</evidence>
<sequence>MDKTDKTDKKQEQENHADEGDKPKPCCVCKPEKEERDTCILFNGQDSDKCKEFIDKYKECMKGYGFEVPSAN</sequence>
<dbReference type="FunFam" id="1.10.287.1130:FF:000004">
    <property type="entry name" value="Cytochrome c oxidase copper chaperone"/>
    <property type="match status" value="1"/>
</dbReference>
<evidence type="ECO:0000256" key="9">
    <source>
        <dbReference type="SAM" id="MobiDB-lite"/>
    </source>
</evidence>
<evidence type="ECO:0000256" key="8">
    <source>
        <dbReference type="PIRSR" id="PIRSR607745-1"/>
    </source>
</evidence>
<evidence type="ECO:0000256" key="3">
    <source>
        <dbReference type="ARBA" id="ARBA00022723"/>
    </source>
</evidence>
<keyword evidence="4 8" id="KW-0186">Copper</keyword>
<dbReference type="InterPro" id="IPR009069">
    <property type="entry name" value="Cys_alpha_HP_mot_SF"/>
</dbReference>
<keyword evidence="6" id="KW-1015">Disulfide bond</keyword>
<dbReference type="GO" id="GO:0005507">
    <property type="term" value="F:copper ion binding"/>
    <property type="evidence" value="ECO:0007669"/>
    <property type="project" value="InterPro"/>
</dbReference>
<dbReference type="GO" id="GO:0033617">
    <property type="term" value="P:mitochondrial respiratory chain complex IV assembly"/>
    <property type="evidence" value="ECO:0007669"/>
    <property type="project" value="TreeGrafter"/>
</dbReference>
<dbReference type="PANTHER" id="PTHR16719">
    <property type="entry name" value="CYTOCHROME C OXIDASE COPPER CHAPERONE"/>
    <property type="match status" value="1"/>
</dbReference>
<dbReference type="InterPro" id="IPR007745">
    <property type="entry name" value="Cyt_c_oxidase_Cu-chaperone"/>
</dbReference>
<dbReference type="EMBL" id="OX365923">
    <property type="protein sequence ID" value="CAI4045955.1"/>
    <property type="molecule type" value="Genomic_DNA"/>
</dbReference>
<keyword evidence="5" id="KW-0496">Mitochondrion</keyword>
<evidence type="ECO:0000256" key="5">
    <source>
        <dbReference type="ARBA" id="ARBA00023128"/>
    </source>
</evidence>
<keyword evidence="7" id="KW-0143">Chaperone</keyword>
<dbReference type="Proteomes" id="UP001162090">
    <property type="component" value="Chromosome 12"/>
</dbReference>
<organism evidence="10 11">
    <name type="scientific">Saccharomyces uvarum</name>
    <name type="common">Yeast</name>
    <name type="synonym">Saccharomyces bayanus var. uvarum</name>
    <dbReference type="NCBI Taxonomy" id="230603"/>
    <lineage>
        <taxon>Eukaryota</taxon>
        <taxon>Fungi</taxon>
        <taxon>Dikarya</taxon>
        <taxon>Ascomycota</taxon>
        <taxon>Saccharomycotina</taxon>
        <taxon>Saccharomycetes</taxon>
        <taxon>Saccharomycetales</taxon>
        <taxon>Saccharomycetaceae</taxon>
        <taxon>Saccharomyces</taxon>
    </lineage>
</organism>
<evidence type="ECO:0000256" key="1">
    <source>
        <dbReference type="ARBA" id="ARBA00004569"/>
    </source>
</evidence>
<evidence type="ECO:0000256" key="4">
    <source>
        <dbReference type="ARBA" id="ARBA00023008"/>
    </source>
</evidence>
<dbReference type="GO" id="GO:0005758">
    <property type="term" value="C:mitochondrial intermembrane space"/>
    <property type="evidence" value="ECO:0007669"/>
    <property type="project" value="UniProtKB-SubCell"/>
</dbReference>
<gene>
    <name evidence="10" type="primary">SUVC12G0510</name>
    <name evidence="10" type="ORF">SUVC_12G0510</name>
</gene>
<accession>A0AA35J3S8</accession>
<dbReference type="GO" id="GO:0016531">
    <property type="term" value="F:copper chaperone activity"/>
    <property type="evidence" value="ECO:0007669"/>
    <property type="project" value="InterPro"/>
</dbReference>
<protein>
    <recommendedName>
        <fullName evidence="12">Cox17p</fullName>
    </recommendedName>
</protein>
<evidence type="ECO:0000313" key="11">
    <source>
        <dbReference type="Proteomes" id="UP001162090"/>
    </source>
</evidence>
<evidence type="ECO:0000256" key="6">
    <source>
        <dbReference type="ARBA" id="ARBA00023157"/>
    </source>
</evidence>